<keyword evidence="1" id="KW-0812">Transmembrane</keyword>
<feature type="transmembrane region" description="Helical" evidence="1">
    <location>
        <begin position="158"/>
        <end position="179"/>
    </location>
</feature>
<evidence type="ECO:0000256" key="1">
    <source>
        <dbReference type="SAM" id="Phobius"/>
    </source>
</evidence>
<feature type="transmembrane region" description="Helical" evidence="1">
    <location>
        <begin position="74"/>
        <end position="96"/>
    </location>
</feature>
<feature type="transmembrane region" description="Helical" evidence="1">
    <location>
        <begin position="275"/>
        <end position="296"/>
    </location>
</feature>
<name>A0A5S9PLD4_9GAMM</name>
<evidence type="ECO:0000313" key="3">
    <source>
        <dbReference type="Proteomes" id="UP000441399"/>
    </source>
</evidence>
<feature type="transmembrane region" description="Helical" evidence="1">
    <location>
        <begin position="316"/>
        <end position="339"/>
    </location>
</feature>
<feature type="transmembrane region" description="Helical" evidence="1">
    <location>
        <begin position="378"/>
        <end position="399"/>
    </location>
</feature>
<sequence length="423" mass="46102">MKQLGLLALVIPSLSLLQRYGERFFNVLDIPSASTFTLFLMLLYIVIAIGIWHRLFSYLSVGGHLSAPVSSRSWWIIFVAAMLFIVCLFSVIYPLATAGVFGGGSDRDEALNIAVEALFSGNLPYREVTYVPGKPHELGLDGNPISPMPGALLLSAPFVAMGNSAYQIFFWLPLLVFVLSRLHVPVKHAVLVTLASLILCPALLHESLTGGDLLVNMIWVFIPVVILARASSLSLPVLIMLAIFFGVALSSRLNFLLVTPLVACLINQRFGLSRAIVLSSVGVVSYVAVTLPFYLWDPEGFSPLHAYSKLGRFDGILPGAGIVIPLLAGTLSVAFTVFLRSKPVADHLVAMGVVLLVPVMAGTVLMGIQYHRIDFMEFAWYAISGAYFLLWGVYSRYVVSEAEVLVNTNDIRFSGTECCVRAN</sequence>
<keyword evidence="1" id="KW-1133">Transmembrane helix</keyword>
<feature type="transmembrane region" description="Helical" evidence="1">
    <location>
        <begin position="186"/>
        <end position="204"/>
    </location>
</feature>
<protein>
    <recommendedName>
        <fullName evidence="4">Alpha-(1-&gt;6)-mannopyranosyltransferase A</fullName>
    </recommendedName>
</protein>
<feature type="transmembrane region" description="Helical" evidence="1">
    <location>
        <begin position="348"/>
        <end position="366"/>
    </location>
</feature>
<gene>
    <name evidence="2" type="ORF">OPDIPICF_00891</name>
</gene>
<feature type="transmembrane region" description="Helical" evidence="1">
    <location>
        <begin position="216"/>
        <end position="249"/>
    </location>
</feature>
<dbReference type="AlphaFoldDB" id="A0A5S9PLD4"/>
<dbReference type="EMBL" id="CACSIO010000012">
    <property type="protein sequence ID" value="CAA0104798.1"/>
    <property type="molecule type" value="Genomic_DNA"/>
</dbReference>
<reference evidence="2 3" key="1">
    <citation type="submission" date="2019-11" db="EMBL/GenBank/DDBJ databases">
        <authorList>
            <person name="Holert J."/>
        </authorList>
    </citation>
    <scope>NUCLEOTIDE SEQUENCE [LARGE SCALE GENOMIC DNA]</scope>
    <source>
        <strain evidence="2">SB11_3</strain>
    </source>
</reference>
<evidence type="ECO:0008006" key="4">
    <source>
        <dbReference type="Google" id="ProtNLM"/>
    </source>
</evidence>
<dbReference type="Proteomes" id="UP000441399">
    <property type="component" value="Unassembled WGS sequence"/>
</dbReference>
<proteinExistence type="predicted"/>
<feature type="transmembrane region" description="Helical" evidence="1">
    <location>
        <begin position="33"/>
        <end position="53"/>
    </location>
</feature>
<organism evidence="2 3">
    <name type="scientific">BD1-7 clade bacterium</name>
    <dbReference type="NCBI Taxonomy" id="2029982"/>
    <lineage>
        <taxon>Bacteria</taxon>
        <taxon>Pseudomonadati</taxon>
        <taxon>Pseudomonadota</taxon>
        <taxon>Gammaproteobacteria</taxon>
        <taxon>Cellvibrionales</taxon>
        <taxon>Spongiibacteraceae</taxon>
        <taxon>BD1-7 clade</taxon>
    </lineage>
</organism>
<dbReference type="OrthoDB" id="7107994at2"/>
<keyword evidence="3" id="KW-1185">Reference proteome</keyword>
<accession>A0A5S9PLD4</accession>
<evidence type="ECO:0000313" key="2">
    <source>
        <dbReference type="EMBL" id="CAA0104798.1"/>
    </source>
</evidence>
<keyword evidence="1" id="KW-0472">Membrane</keyword>